<keyword evidence="1" id="KW-1133">Transmembrane helix</keyword>
<feature type="transmembrane region" description="Helical" evidence="1">
    <location>
        <begin position="118"/>
        <end position="136"/>
    </location>
</feature>
<feature type="transmembrane region" description="Helical" evidence="1">
    <location>
        <begin position="76"/>
        <end position="98"/>
    </location>
</feature>
<feature type="transmembrane region" description="Helical" evidence="1">
    <location>
        <begin position="148"/>
        <end position="168"/>
    </location>
</feature>
<keyword evidence="1" id="KW-0472">Membrane</keyword>
<protein>
    <submittedName>
        <fullName evidence="2">Uncharacterized protein</fullName>
    </submittedName>
</protein>
<feature type="transmembrane region" description="Helical" evidence="1">
    <location>
        <begin position="234"/>
        <end position="255"/>
    </location>
</feature>
<dbReference type="AlphaFoldDB" id="S9U5X9"/>
<accession>S9U5X9</accession>
<dbReference type="Proteomes" id="UP000015354">
    <property type="component" value="Unassembled WGS sequence"/>
</dbReference>
<gene>
    <name evidence="2" type="ORF">STCU_06280</name>
</gene>
<dbReference type="OrthoDB" id="273131at2759"/>
<reference evidence="2 3" key="1">
    <citation type="journal article" date="2013" name="PLoS ONE">
        <title>Predicting the Proteins of Angomonas deanei, Strigomonas culicis and Their Respective Endosymbionts Reveals New Aspects of the Trypanosomatidae Family.</title>
        <authorList>
            <person name="Motta M.C."/>
            <person name="Martins A.C."/>
            <person name="de Souza S.S."/>
            <person name="Catta-Preta C.M."/>
            <person name="Silva R."/>
            <person name="Klein C.C."/>
            <person name="de Almeida L.G."/>
            <person name="de Lima Cunha O."/>
            <person name="Ciapina L.P."/>
            <person name="Brocchi M."/>
            <person name="Colabardini A.C."/>
            <person name="de Araujo Lima B."/>
            <person name="Machado C.R."/>
            <person name="de Almeida Soares C.M."/>
            <person name="Probst C.M."/>
            <person name="de Menezes C.B."/>
            <person name="Thompson C.E."/>
            <person name="Bartholomeu D.C."/>
            <person name="Gradia D.F."/>
            <person name="Pavoni D.P."/>
            <person name="Grisard E.C."/>
            <person name="Fantinatti-Garboggini F."/>
            <person name="Marchini F.K."/>
            <person name="Rodrigues-Luiz G.F."/>
            <person name="Wagner G."/>
            <person name="Goldman G.H."/>
            <person name="Fietto J.L."/>
            <person name="Elias M.C."/>
            <person name="Goldman M.H."/>
            <person name="Sagot M.F."/>
            <person name="Pereira M."/>
            <person name="Stoco P.H."/>
            <person name="de Mendonca-Neto R.P."/>
            <person name="Teixeira S.M."/>
            <person name="Maciel T.E."/>
            <person name="de Oliveira Mendes T.A."/>
            <person name="Urmenyi T.P."/>
            <person name="de Souza W."/>
            <person name="Schenkman S."/>
            <person name="de Vasconcelos A.T."/>
        </authorList>
    </citation>
    <scope>NUCLEOTIDE SEQUENCE [LARGE SCALE GENOMIC DNA]</scope>
</reference>
<comment type="caution">
    <text evidence="2">The sequence shown here is derived from an EMBL/GenBank/DDBJ whole genome shotgun (WGS) entry which is preliminary data.</text>
</comment>
<sequence length="270" mass="29110">MGVVKAVARFVLVTVAVTVLLTYLASAPLPAFVPPAVVSCLQKLGTLVSPLYALLRWTQRSLLHRLPRGSELLLQQYGAGALSVLVVGSGLGSAAAGAVPSTVTAQGEAVRMHTGPKLFHSLGAITARLLLVRLFYREPFHNRRQNRLNRFCCSYLGFVLLVAFVALPNNVVDTGLLVVLAGRLSSLVYVPAFVMGQVARPYLVAAVRTCPHLRAAYTLYVAPFVAAQSERLNVSVTVAETSLWLLVLASVLFLASAHRRSAYQDDDDEE</sequence>
<evidence type="ECO:0000256" key="1">
    <source>
        <dbReference type="SAM" id="Phobius"/>
    </source>
</evidence>
<keyword evidence="1" id="KW-0812">Transmembrane</keyword>
<feature type="transmembrane region" description="Helical" evidence="1">
    <location>
        <begin position="36"/>
        <end position="55"/>
    </location>
</feature>
<keyword evidence="3" id="KW-1185">Reference proteome</keyword>
<evidence type="ECO:0000313" key="2">
    <source>
        <dbReference type="EMBL" id="EPY26182.1"/>
    </source>
</evidence>
<dbReference type="EMBL" id="ATMH01006280">
    <property type="protein sequence ID" value="EPY26182.1"/>
    <property type="molecule type" value="Genomic_DNA"/>
</dbReference>
<evidence type="ECO:0000313" key="3">
    <source>
        <dbReference type="Proteomes" id="UP000015354"/>
    </source>
</evidence>
<organism evidence="2 3">
    <name type="scientific">Strigomonas culicis</name>
    <dbReference type="NCBI Taxonomy" id="28005"/>
    <lineage>
        <taxon>Eukaryota</taxon>
        <taxon>Discoba</taxon>
        <taxon>Euglenozoa</taxon>
        <taxon>Kinetoplastea</taxon>
        <taxon>Metakinetoplastina</taxon>
        <taxon>Trypanosomatida</taxon>
        <taxon>Trypanosomatidae</taxon>
        <taxon>Strigomonadinae</taxon>
        <taxon>Strigomonas</taxon>
    </lineage>
</organism>
<proteinExistence type="predicted"/>
<name>S9U5X9_9TRYP</name>